<dbReference type="PANTHER" id="PTHR19327">
    <property type="entry name" value="GOLGIN"/>
    <property type="match status" value="1"/>
</dbReference>
<evidence type="ECO:0000256" key="1">
    <source>
        <dbReference type="SAM" id="Coils"/>
    </source>
</evidence>
<gene>
    <name evidence="2" type="ORF">KUTeg_006429</name>
</gene>
<dbReference type="EMBL" id="JARBDR010000328">
    <property type="protein sequence ID" value="KAJ8316415.1"/>
    <property type="molecule type" value="Genomic_DNA"/>
</dbReference>
<dbReference type="Gene3D" id="1.10.287.1490">
    <property type="match status" value="1"/>
</dbReference>
<sequence>MIFYLFDLYQFPKLFNKDKTYCILHYIKANIHEIIRRIDVSTNTPDERIVNLESRFSKVDSKIIEFQSDFIDIKQRLISVESDVTDIKSRLDTLESNGKYKQIERKIETEIKYLDTKYQNDIGNLNQKIPSEEKIDKALSVTEDFKQLKQKVDTIGQELEGAKVSLGETQNSISTFKKDLKNVADKQKEWLINHDTKPKQPVENTTQLKLEIDELRQNFKQMQERLKAKAVEYYTNNVKEIHVTIETLKTNIGKVKAELKTEIGERQQNVKVVNRNMADMKSRISKVEVELKTEIGERQQNVKEIDGNMADMKSQINKVEVELKTEIGERQQNVKEIDGNMADMKSQINKVEVELKTEIGERQQNVKEIDGNMADMKGRINKVEVELKTEIGERQQNVNEINRNMADMKSRISKVEVELKTEIGERQQRQQNVKEIDGNMADMKSQINKVEVELKTEIGERQQNVKEIDGNMADMKSQINKVEVELKTEIGERQQNGKEIDGNMADMKGRINKVEVELKTEIGERQQNVNEINRNMADMKGQISKVEVELKTEIGERKQKQQTLRTSYKVNKVVGDHDEKLSEVHRLQNYQGKIHDENHAILFFIQRFVPSRSVLDQIQHQGILKQEVCVVSFYSETQPLHQRLTKSAVPDGTQIKTIVVENHDKILKLPHSKTFLENKVLTTYDELTPYQKVHLNKNLWR</sequence>
<dbReference type="Gene3D" id="1.20.5.340">
    <property type="match status" value="1"/>
</dbReference>
<dbReference type="Proteomes" id="UP001217089">
    <property type="component" value="Unassembled WGS sequence"/>
</dbReference>
<comment type="caution">
    <text evidence="2">The sequence shown here is derived from an EMBL/GenBank/DDBJ whole genome shotgun (WGS) entry which is preliminary data.</text>
</comment>
<accession>A0ABQ9FGJ4</accession>
<feature type="coiled-coil region" evidence="1">
    <location>
        <begin position="270"/>
        <end position="354"/>
    </location>
</feature>
<keyword evidence="1" id="KW-0175">Coiled coil</keyword>
<organism evidence="2 3">
    <name type="scientific">Tegillarca granosa</name>
    <name type="common">Malaysian cockle</name>
    <name type="synonym">Anadara granosa</name>
    <dbReference type="NCBI Taxonomy" id="220873"/>
    <lineage>
        <taxon>Eukaryota</taxon>
        <taxon>Metazoa</taxon>
        <taxon>Spiralia</taxon>
        <taxon>Lophotrochozoa</taxon>
        <taxon>Mollusca</taxon>
        <taxon>Bivalvia</taxon>
        <taxon>Autobranchia</taxon>
        <taxon>Pteriomorphia</taxon>
        <taxon>Arcoida</taxon>
        <taxon>Arcoidea</taxon>
        <taxon>Arcidae</taxon>
        <taxon>Tegillarca</taxon>
    </lineage>
</organism>
<protein>
    <submittedName>
        <fullName evidence="2">Uncharacterized protein</fullName>
    </submittedName>
</protein>
<dbReference type="SUPFAM" id="SSF58113">
    <property type="entry name" value="Apolipoprotein A-I"/>
    <property type="match status" value="1"/>
</dbReference>
<proteinExistence type="predicted"/>
<keyword evidence="3" id="KW-1185">Reference proteome</keyword>
<feature type="coiled-coil region" evidence="1">
    <location>
        <begin position="205"/>
        <end position="232"/>
    </location>
</feature>
<evidence type="ECO:0000313" key="3">
    <source>
        <dbReference type="Proteomes" id="UP001217089"/>
    </source>
</evidence>
<reference evidence="2 3" key="1">
    <citation type="submission" date="2022-12" db="EMBL/GenBank/DDBJ databases">
        <title>Chromosome-level genome of Tegillarca granosa.</title>
        <authorList>
            <person name="Kim J."/>
        </authorList>
    </citation>
    <scope>NUCLEOTIDE SEQUENCE [LARGE SCALE GENOMIC DNA]</scope>
    <source>
        <strain evidence="2">Teg-2019</strain>
        <tissue evidence="2">Adductor muscle</tissue>
    </source>
</reference>
<feature type="coiled-coil region" evidence="1">
    <location>
        <begin position="398"/>
        <end position="485"/>
    </location>
</feature>
<name>A0ABQ9FGJ4_TEGGR</name>
<dbReference type="PANTHER" id="PTHR19327:SF0">
    <property type="entry name" value="GOLGIN SUBFAMILY A MEMBER 4"/>
    <property type="match status" value="1"/>
</dbReference>
<evidence type="ECO:0000313" key="2">
    <source>
        <dbReference type="EMBL" id="KAJ8316415.1"/>
    </source>
</evidence>